<feature type="non-terminal residue" evidence="2">
    <location>
        <position position="58"/>
    </location>
</feature>
<reference evidence="2" key="1">
    <citation type="journal article" date="2014" name="Front. Microbiol.">
        <title>High frequency of phylogenetically diverse reductive dehalogenase-homologous genes in deep subseafloor sedimentary metagenomes.</title>
        <authorList>
            <person name="Kawai M."/>
            <person name="Futagami T."/>
            <person name="Toyoda A."/>
            <person name="Takaki Y."/>
            <person name="Nishi S."/>
            <person name="Hori S."/>
            <person name="Arai W."/>
            <person name="Tsubouchi T."/>
            <person name="Morono Y."/>
            <person name="Uchiyama I."/>
            <person name="Ito T."/>
            <person name="Fujiyama A."/>
            <person name="Inagaki F."/>
            <person name="Takami H."/>
        </authorList>
    </citation>
    <scope>NUCLEOTIDE SEQUENCE</scope>
    <source>
        <strain evidence="2">Expedition CK06-06</strain>
    </source>
</reference>
<feature type="transmembrane region" description="Helical" evidence="1">
    <location>
        <begin position="18"/>
        <end position="39"/>
    </location>
</feature>
<evidence type="ECO:0000256" key="1">
    <source>
        <dbReference type="SAM" id="Phobius"/>
    </source>
</evidence>
<proteinExistence type="predicted"/>
<keyword evidence="1" id="KW-0812">Transmembrane</keyword>
<protein>
    <submittedName>
        <fullName evidence="2">Uncharacterized protein</fullName>
    </submittedName>
</protein>
<name>X1UKN7_9ZZZZ</name>
<dbReference type="EMBL" id="BARW01035131">
    <property type="protein sequence ID" value="GAJ18013.1"/>
    <property type="molecule type" value="Genomic_DNA"/>
</dbReference>
<organism evidence="2">
    <name type="scientific">marine sediment metagenome</name>
    <dbReference type="NCBI Taxonomy" id="412755"/>
    <lineage>
        <taxon>unclassified sequences</taxon>
        <taxon>metagenomes</taxon>
        <taxon>ecological metagenomes</taxon>
    </lineage>
</organism>
<keyword evidence="1" id="KW-1133">Transmembrane helix</keyword>
<evidence type="ECO:0000313" key="2">
    <source>
        <dbReference type="EMBL" id="GAJ18013.1"/>
    </source>
</evidence>
<comment type="caution">
    <text evidence="2">The sequence shown here is derived from an EMBL/GenBank/DDBJ whole genome shotgun (WGS) entry which is preliminary data.</text>
</comment>
<gene>
    <name evidence="2" type="ORF">S12H4_54877</name>
</gene>
<dbReference type="AlphaFoldDB" id="X1UKN7"/>
<accession>X1UKN7</accession>
<sequence>MFIPIIYSIFLPLKLGMAWFYTGLHIALIGLALYTIVWVNLATSSLDKETATKGLYRY</sequence>
<keyword evidence="1" id="KW-0472">Membrane</keyword>